<sequence>MPALRPGGRVAIVAPASAGRDASDEAAEWLEARGFVAQVMPATRARMDSPYDYLAGSDADRLADLHAAFASPDVGAVWCLQGGFGSWRLLSQLDFALLRKHPKPFIGYSDITALHLAMQRHAGFVTFHGPMLAQDLLAGKREPTESHLLAMVTGQVGKGAWISPTPDAMPTELIPGVASGRLIGGNLALISALMGSPNEIDTRDSILFIEDVNEAVPRIDRLLGQLAAAGKFDGVKGVLVGNFTRLGVQMDEAQAQGLVYPLVLEQFRARGIPVLGGWPSGHGDPNLTLPLGARVTLDTGRGALRLDQAVAV</sequence>
<gene>
    <name evidence="8" type="ORF">RAS12_06805</name>
</gene>
<evidence type="ECO:0000256" key="1">
    <source>
        <dbReference type="ARBA" id="ARBA00010233"/>
    </source>
</evidence>
<dbReference type="Gene3D" id="3.40.50.10740">
    <property type="entry name" value="Class I glutamine amidotransferase-like"/>
    <property type="match status" value="1"/>
</dbReference>
<dbReference type="PIRSF" id="PIRSF028757">
    <property type="entry name" value="LD-carboxypeptidase"/>
    <property type="match status" value="1"/>
</dbReference>
<keyword evidence="3" id="KW-0645">Protease</keyword>
<keyword evidence="4" id="KW-0378">Hydrolase</keyword>
<dbReference type="PANTHER" id="PTHR30237:SF2">
    <property type="entry name" value="MUREIN TETRAPEPTIDE CARBOXYPEPTIDASE"/>
    <property type="match status" value="1"/>
</dbReference>
<comment type="similarity">
    <text evidence="1">Belongs to the peptidase S66 family.</text>
</comment>
<name>A0ABY9M9L6_9BURK</name>
<proteinExistence type="inferred from homology"/>
<dbReference type="Pfam" id="PF17676">
    <property type="entry name" value="Peptidase_S66C"/>
    <property type="match status" value="1"/>
</dbReference>
<dbReference type="Pfam" id="PF02016">
    <property type="entry name" value="Peptidase_S66"/>
    <property type="match status" value="1"/>
</dbReference>
<evidence type="ECO:0000256" key="5">
    <source>
        <dbReference type="ARBA" id="ARBA00022825"/>
    </source>
</evidence>
<keyword evidence="5" id="KW-0720">Serine protease</keyword>
<reference evidence="8 9" key="1">
    <citation type="submission" date="2023-08" db="EMBL/GenBank/DDBJ databases">
        <title>Achromobacter seleniivolatilans sp. nov., isolated from seleniferous soil.</title>
        <authorList>
            <person name="Zhang S."/>
            <person name="Li K."/>
            <person name="Peng J."/>
            <person name="Zhao Q."/>
            <person name="Wang H."/>
            <person name="Guo Y."/>
        </authorList>
    </citation>
    <scope>NUCLEOTIDE SEQUENCE [LARGE SCALE GENOMIC DNA]</scope>
    <source>
        <strain evidence="8 9">R39</strain>
    </source>
</reference>
<evidence type="ECO:0000259" key="6">
    <source>
        <dbReference type="Pfam" id="PF02016"/>
    </source>
</evidence>
<feature type="domain" description="LD-carboxypeptidase C-terminal" evidence="7">
    <location>
        <begin position="179"/>
        <end position="297"/>
    </location>
</feature>
<evidence type="ECO:0000256" key="2">
    <source>
        <dbReference type="ARBA" id="ARBA00022645"/>
    </source>
</evidence>
<keyword evidence="2" id="KW-0121">Carboxypeptidase</keyword>
<dbReference type="SUPFAM" id="SSF52317">
    <property type="entry name" value="Class I glutamine amidotransferase-like"/>
    <property type="match status" value="1"/>
</dbReference>
<dbReference type="InterPro" id="IPR040449">
    <property type="entry name" value="Peptidase_S66_N"/>
</dbReference>
<dbReference type="SUPFAM" id="SSF141986">
    <property type="entry name" value="LD-carboxypeptidase A C-terminal domain-like"/>
    <property type="match status" value="1"/>
</dbReference>
<feature type="domain" description="LD-carboxypeptidase N-terminal" evidence="6">
    <location>
        <begin position="10"/>
        <end position="129"/>
    </location>
</feature>
<dbReference type="InterPro" id="IPR027478">
    <property type="entry name" value="LdcA_N"/>
</dbReference>
<organism evidence="8 9">
    <name type="scientific">Achromobacter seleniivolatilans</name>
    <dbReference type="NCBI Taxonomy" id="3047478"/>
    <lineage>
        <taxon>Bacteria</taxon>
        <taxon>Pseudomonadati</taxon>
        <taxon>Pseudomonadota</taxon>
        <taxon>Betaproteobacteria</taxon>
        <taxon>Burkholderiales</taxon>
        <taxon>Alcaligenaceae</taxon>
        <taxon>Achromobacter</taxon>
    </lineage>
</organism>
<evidence type="ECO:0000259" key="7">
    <source>
        <dbReference type="Pfam" id="PF17676"/>
    </source>
</evidence>
<dbReference type="RefSeq" id="WP_306951341.1">
    <property type="nucleotide sequence ID" value="NZ_CP132976.1"/>
</dbReference>
<evidence type="ECO:0000313" key="9">
    <source>
        <dbReference type="Proteomes" id="UP001234798"/>
    </source>
</evidence>
<protein>
    <submittedName>
        <fullName evidence="8">LD-carboxypeptidase</fullName>
    </submittedName>
</protein>
<evidence type="ECO:0000256" key="3">
    <source>
        <dbReference type="ARBA" id="ARBA00022670"/>
    </source>
</evidence>
<dbReference type="CDD" id="cd07025">
    <property type="entry name" value="Peptidase_S66"/>
    <property type="match status" value="1"/>
</dbReference>
<keyword evidence="9" id="KW-1185">Reference proteome</keyword>
<dbReference type="InterPro" id="IPR003507">
    <property type="entry name" value="S66_fam"/>
</dbReference>
<evidence type="ECO:0000313" key="8">
    <source>
        <dbReference type="EMBL" id="WMD23666.1"/>
    </source>
</evidence>
<accession>A0ABY9M9L6</accession>
<dbReference type="Gene3D" id="3.50.30.60">
    <property type="entry name" value="LD-carboxypeptidase A C-terminal domain-like"/>
    <property type="match status" value="1"/>
</dbReference>
<dbReference type="Proteomes" id="UP001234798">
    <property type="component" value="Chromosome"/>
</dbReference>
<dbReference type="InterPro" id="IPR040921">
    <property type="entry name" value="Peptidase_S66C"/>
</dbReference>
<dbReference type="EMBL" id="CP132976">
    <property type="protein sequence ID" value="WMD23666.1"/>
    <property type="molecule type" value="Genomic_DNA"/>
</dbReference>
<dbReference type="PANTHER" id="PTHR30237">
    <property type="entry name" value="MURAMOYLTETRAPEPTIDE CARBOXYPEPTIDASE"/>
    <property type="match status" value="1"/>
</dbReference>
<dbReference type="InterPro" id="IPR027461">
    <property type="entry name" value="Carboxypeptidase_A_C_sf"/>
</dbReference>
<dbReference type="InterPro" id="IPR029062">
    <property type="entry name" value="Class_I_gatase-like"/>
</dbReference>
<evidence type="ECO:0000256" key="4">
    <source>
        <dbReference type="ARBA" id="ARBA00022801"/>
    </source>
</evidence>